<dbReference type="EMBL" id="MN183282">
    <property type="protein sequence ID" value="QED11523.1"/>
    <property type="molecule type" value="Genomic_DNA"/>
</dbReference>
<reference evidence="1 2" key="1">
    <citation type="submission" date="2019-07" db="EMBL/GenBank/DDBJ databases">
        <authorList>
            <person name="Abdullah A."/>
            <person name="Lima G.C."/>
            <person name="Cuneo C.K."/>
            <person name="Ennest D.C."/>
            <person name="Fritz K.J."/>
            <person name="Johnson B.T."/>
            <person name="Larson S.M."/>
            <person name="Lemunyete M.N."/>
            <person name="Murray M.B."/>
            <person name="Osmond D.E."/>
            <person name="Patras K.A."/>
            <person name="Ransibrahmanakul S."/>
            <person name="Simpson K.A."/>
            <person name="Thull B.S."/>
            <person name="Wetzel S."/>
            <person name="Bonilla J.A."/>
            <person name="Klyczek K."/>
            <person name="Garlena R.A."/>
            <person name="Russell D.A."/>
            <person name="Pope W.H."/>
            <person name="Jacobs-Sera D."/>
            <person name="Hatfull G.F."/>
        </authorList>
    </citation>
    <scope>NUCLEOTIDE SEQUENCE [LARGE SCALE GENOMIC DNA]</scope>
</reference>
<evidence type="ECO:0000313" key="2">
    <source>
        <dbReference type="Proteomes" id="UP000321915"/>
    </source>
</evidence>
<dbReference type="Proteomes" id="UP000321915">
    <property type="component" value="Segment"/>
</dbReference>
<proteinExistence type="predicted"/>
<gene>
    <name evidence="1" type="primary">33</name>
    <name evidence="1" type="ORF">SEA_QUI_33</name>
</gene>
<accession>A0A5B8WGB6</accession>
<evidence type="ECO:0000313" key="1">
    <source>
        <dbReference type="EMBL" id="QED11523.1"/>
    </source>
</evidence>
<keyword evidence="2" id="KW-1185">Reference proteome</keyword>
<protein>
    <submittedName>
        <fullName evidence="1">Major tail protein</fullName>
    </submittedName>
</protein>
<dbReference type="RefSeq" id="YP_010660399.1">
    <property type="nucleotide sequence ID" value="NC_070877.1"/>
</dbReference>
<name>A0A5B8WGB6_9CAUD</name>
<organism evidence="1 2">
    <name type="scientific">Arthrobacter phage Qui</name>
    <dbReference type="NCBI Taxonomy" id="2603260"/>
    <lineage>
        <taxon>Viruses</taxon>
        <taxon>Duplodnaviria</taxon>
        <taxon>Heunggongvirae</taxon>
        <taxon>Uroviricota</taxon>
        <taxon>Caudoviricetes</taxon>
        <taxon>Quivirus</taxon>
        <taxon>Quivirus qui</taxon>
    </lineage>
</organism>
<sequence>MTELTWGNYGERYYETGVDRGVLYLPGQDGVVWNGLIAVNESPSGGEPTPYYLDGVKYLNRPSPEEYRATIEAYTYPDEFAFCDGSAGIDLESKGLTATQQGRKPFGFSYRTRIGNDDLATNFGYKLHIVYNALAAPSEKSYQSSSDDPEAISFSWDITTTPIVVSEAGTYSSHLVLDTKTTWPWVITAVEELLYGTEDTPPTLPTPQDLIDLFVENALLKITDNGDGTWTAEGPDEIIQMLNATEFQISWPSAVYLDEDTYTISSL</sequence>
<dbReference type="KEGG" id="vg:77936395"/>
<dbReference type="GeneID" id="77936395"/>